<evidence type="ECO:0000313" key="1">
    <source>
        <dbReference type="EMBL" id="MEQ2226499.1"/>
    </source>
</evidence>
<keyword evidence="2" id="KW-1185">Reference proteome</keyword>
<sequence>MLQMNQRTGNRALLIMWIEKKIHPCALRRTVARNLESDFICCIFTQETEVNLVGEPLIAPIFRLLEVLNQPQLYLKGFIKLFRLWKLLTIETYDNNVSHITGRHQ</sequence>
<comment type="caution">
    <text evidence="1">The sequence shown here is derived from an EMBL/GenBank/DDBJ whole genome shotgun (WGS) entry which is preliminary data.</text>
</comment>
<accession>A0ABV0T1X9</accession>
<evidence type="ECO:0000313" key="2">
    <source>
        <dbReference type="Proteomes" id="UP001482620"/>
    </source>
</evidence>
<dbReference type="Proteomes" id="UP001482620">
    <property type="component" value="Unassembled WGS sequence"/>
</dbReference>
<name>A0ABV0T1X9_9TELE</name>
<organism evidence="1 2">
    <name type="scientific">Ilyodon furcidens</name>
    <name type="common">goldbreast splitfin</name>
    <dbReference type="NCBI Taxonomy" id="33524"/>
    <lineage>
        <taxon>Eukaryota</taxon>
        <taxon>Metazoa</taxon>
        <taxon>Chordata</taxon>
        <taxon>Craniata</taxon>
        <taxon>Vertebrata</taxon>
        <taxon>Euteleostomi</taxon>
        <taxon>Actinopterygii</taxon>
        <taxon>Neopterygii</taxon>
        <taxon>Teleostei</taxon>
        <taxon>Neoteleostei</taxon>
        <taxon>Acanthomorphata</taxon>
        <taxon>Ovalentaria</taxon>
        <taxon>Atherinomorphae</taxon>
        <taxon>Cyprinodontiformes</taxon>
        <taxon>Goodeidae</taxon>
        <taxon>Ilyodon</taxon>
    </lineage>
</organism>
<reference evidence="1 2" key="1">
    <citation type="submission" date="2021-06" db="EMBL/GenBank/DDBJ databases">
        <authorList>
            <person name="Palmer J.M."/>
        </authorList>
    </citation>
    <scope>NUCLEOTIDE SEQUENCE [LARGE SCALE GENOMIC DNA]</scope>
    <source>
        <strain evidence="2">if_2019</strain>
        <tissue evidence="1">Muscle</tissue>
    </source>
</reference>
<dbReference type="EMBL" id="JAHRIQ010015355">
    <property type="protein sequence ID" value="MEQ2226499.1"/>
    <property type="molecule type" value="Genomic_DNA"/>
</dbReference>
<protein>
    <submittedName>
        <fullName evidence="1">Uncharacterized protein</fullName>
    </submittedName>
</protein>
<proteinExistence type="predicted"/>
<gene>
    <name evidence="1" type="ORF">ILYODFUR_028042</name>
</gene>